<dbReference type="InterPro" id="IPR047801">
    <property type="entry name" value="Peptidase_C45"/>
</dbReference>
<dbReference type="InterPro" id="IPR047794">
    <property type="entry name" value="C45_proenzyme-like"/>
</dbReference>
<reference evidence="2 3" key="1">
    <citation type="submission" date="2019-09" db="EMBL/GenBank/DDBJ databases">
        <authorList>
            <person name="Leyn A S."/>
        </authorList>
    </citation>
    <scope>NUCLEOTIDE SEQUENCE [LARGE SCALE GENOMIC DNA]</scope>
    <source>
        <strain evidence="2">AA231_1</strain>
    </source>
</reference>
<dbReference type="Pfam" id="PF03417">
    <property type="entry name" value="AAT"/>
    <property type="match status" value="1"/>
</dbReference>
<dbReference type="AlphaFoldDB" id="A0A6I8M6L6"/>
<keyword evidence="3" id="KW-1185">Reference proteome</keyword>
<protein>
    <recommendedName>
        <fullName evidence="1">Peptidase C45 hydrolase domain-containing protein</fullName>
    </recommendedName>
</protein>
<dbReference type="Proteomes" id="UP000399805">
    <property type="component" value="Unassembled WGS sequence"/>
</dbReference>
<dbReference type="Gene3D" id="3.60.60.10">
    <property type="entry name" value="Penicillin V Acylase, Chain A"/>
    <property type="match status" value="1"/>
</dbReference>
<evidence type="ECO:0000259" key="1">
    <source>
        <dbReference type="Pfam" id="PF03417"/>
    </source>
</evidence>
<evidence type="ECO:0000313" key="3">
    <source>
        <dbReference type="Proteomes" id="UP000399805"/>
    </source>
</evidence>
<accession>A0A6I8M6L6</accession>
<dbReference type="EMBL" id="CABVGP010000003">
    <property type="protein sequence ID" value="VVJ24400.1"/>
    <property type="molecule type" value="Genomic_DNA"/>
</dbReference>
<dbReference type="PANTHER" id="PTHR34180">
    <property type="entry name" value="PEPTIDASE C45"/>
    <property type="match status" value="1"/>
</dbReference>
<proteinExistence type="predicted"/>
<dbReference type="RefSeq" id="WP_155549019.1">
    <property type="nucleotide sequence ID" value="NZ_CABVGP010000003.1"/>
</dbReference>
<feature type="domain" description="Peptidase C45 hydrolase" evidence="1">
    <location>
        <begin position="119"/>
        <end position="289"/>
    </location>
</feature>
<name>A0A6I8M6L6_9PSEU</name>
<gene>
    <name evidence="2" type="ORF">AA23TX_09269</name>
</gene>
<organism evidence="2 3">
    <name type="scientific">Amycolatopsis camponoti</name>
    <dbReference type="NCBI Taxonomy" id="2606593"/>
    <lineage>
        <taxon>Bacteria</taxon>
        <taxon>Bacillati</taxon>
        <taxon>Actinomycetota</taxon>
        <taxon>Actinomycetes</taxon>
        <taxon>Pseudonocardiales</taxon>
        <taxon>Pseudonocardiaceae</taxon>
        <taxon>Amycolatopsis</taxon>
    </lineage>
</organism>
<dbReference type="InterPro" id="IPR005079">
    <property type="entry name" value="Peptidase_C45_hydrolase"/>
</dbReference>
<sequence>MVATVREHRIGDVRWTVVSGPREAAFRELGAYAAADIRTVLDGLPDWPVTARSRRSPVLFRAVESASQVEHPDAYAELTALAEGAGVPFDDLLLANLRGDLGAGDGTGCTDLAWAGTPSLLGHNEDGAPVFDGIGRLLTLLIDGEPGVCVWWYPGFLPANTVTLTTHGLVWGIDSVSVVTPPPCAGRHFVARTAQRATSVAEAVSVLRSHASAGGFAYTMGQVGSPAVTVVEKAGEETAVTTVGSGLSWHTNHFRRLSPHWDVAPEESLARAEVCAHLAPLAPDAKWLVSALTTDVRRDAAGGDPLMTLSTVVTDLADGTVTVVPRGGAPLRARVADLASGDVDAAGALNGAIVAGQRCPGVTVEARRTGEGPCGT</sequence>
<evidence type="ECO:0000313" key="2">
    <source>
        <dbReference type="EMBL" id="VVJ24400.1"/>
    </source>
</evidence>
<dbReference type="PANTHER" id="PTHR34180:SF1">
    <property type="entry name" value="BETA-ALANYL-DOPAMINE_CARCININE HYDROLASE"/>
    <property type="match status" value="1"/>
</dbReference>
<dbReference type="NCBIfam" id="NF040521">
    <property type="entry name" value="C45_proenzyme"/>
    <property type="match status" value="1"/>
</dbReference>